<protein>
    <recommendedName>
        <fullName evidence="1">DUF2087 domain-containing protein</fullName>
    </recommendedName>
</protein>
<dbReference type="EMBL" id="AVFL01000017">
    <property type="protein sequence ID" value="EWY38541.1"/>
    <property type="molecule type" value="Genomic_DNA"/>
</dbReference>
<dbReference type="PATRIC" id="fig|1385369.3.peg.4306"/>
<feature type="domain" description="DUF2087" evidence="1">
    <location>
        <begin position="54"/>
        <end position="123"/>
    </location>
</feature>
<evidence type="ECO:0000259" key="1">
    <source>
        <dbReference type="Pfam" id="PF09860"/>
    </source>
</evidence>
<dbReference type="STRING" id="1385369.N825_12075"/>
<dbReference type="Pfam" id="PF09860">
    <property type="entry name" value="DUF2087"/>
    <property type="match status" value="1"/>
</dbReference>
<organism evidence="2 3">
    <name type="scientific">Skermanella stibiiresistens SB22</name>
    <dbReference type="NCBI Taxonomy" id="1385369"/>
    <lineage>
        <taxon>Bacteria</taxon>
        <taxon>Pseudomonadati</taxon>
        <taxon>Pseudomonadota</taxon>
        <taxon>Alphaproteobacteria</taxon>
        <taxon>Rhodospirillales</taxon>
        <taxon>Azospirillaceae</taxon>
        <taxon>Skermanella</taxon>
    </lineage>
</organism>
<proteinExistence type="predicted"/>
<dbReference type="InterPro" id="IPR018656">
    <property type="entry name" value="DUF2087"/>
</dbReference>
<dbReference type="AlphaFoldDB" id="W9H144"/>
<evidence type="ECO:0000313" key="3">
    <source>
        <dbReference type="Proteomes" id="UP000019486"/>
    </source>
</evidence>
<evidence type="ECO:0000313" key="2">
    <source>
        <dbReference type="EMBL" id="EWY38541.1"/>
    </source>
</evidence>
<accession>W9H144</accession>
<gene>
    <name evidence="2" type="ORF">N825_12075</name>
</gene>
<keyword evidence="3" id="KW-1185">Reference proteome</keyword>
<dbReference type="Proteomes" id="UP000019486">
    <property type="component" value="Unassembled WGS sequence"/>
</dbReference>
<comment type="caution">
    <text evidence="2">The sequence shown here is derived from an EMBL/GenBank/DDBJ whole genome shotgun (WGS) entry which is preliminary data.</text>
</comment>
<name>W9H144_9PROT</name>
<sequence length="145" mass="16529">MLARSTGYRNFQHFRAQAIACGRLEEQASPDGLEPVDYRRVERVAGHFDQNAILLRWPARRSHQDLCLWEMWSRFEAGRSYGEKAVNAVLEARHGFGDHALLRRELCDAGLLSRTRDGRDYRRVEVKPSTEGAALIRHLAGRGGL</sequence>
<reference evidence="2 3" key="1">
    <citation type="submission" date="2013-08" db="EMBL/GenBank/DDBJ databases">
        <title>The genome sequence of Skermanella stibiiresistens.</title>
        <authorList>
            <person name="Zhu W."/>
            <person name="Wang G."/>
        </authorList>
    </citation>
    <scope>NUCLEOTIDE SEQUENCE [LARGE SCALE GENOMIC DNA]</scope>
    <source>
        <strain evidence="2 3">SB22</strain>
    </source>
</reference>